<dbReference type="InterPro" id="IPR030828">
    <property type="entry name" value="HTH_TyrR"/>
</dbReference>
<dbReference type="PANTHER" id="PTHR32071">
    <property type="entry name" value="TRANSCRIPTIONAL REGULATORY PROTEIN"/>
    <property type="match status" value="1"/>
</dbReference>
<evidence type="ECO:0000256" key="5">
    <source>
        <dbReference type="ARBA" id="ARBA00022840"/>
    </source>
</evidence>
<dbReference type="EMBL" id="CWQJ01000006">
    <property type="protein sequence ID" value="CSB90875.1"/>
    <property type="molecule type" value="Genomic_DNA"/>
</dbReference>
<evidence type="ECO:0000256" key="4">
    <source>
        <dbReference type="ARBA" id="ARBA00022741"/>
    </source>
</evidence>
<evidence type="ECO:0000256" key="3">
    <source>
        <dbReference type="ARBA" id="ARBA00022491"/>
    </source>
</evidence>
<dbReference type="SUPFAM" id="SSF46689">
    <property type="entry name" value="Homeodomain-like"/>
    <property type="match status" value="1"/>
</dbReference>
<dbReference type="InterPro" id="IPR002078">
    <property type="entry name" value="Sigma_54_int"/>
</dbReference>
<dbReference type="GO" id="GO:0006355">
    <property type="term" value="P:regulation of DNA-templated transcription"/>
    <property type="evidence" value="ECO:0007669"/>
    <property type="project" value="InterPro"/>
</dbReference>
<evidence type="ECO:0000313" key="10">
    <source>
        <dbReference type="EMBL" id="CSB90875.1"/>
    </source>
</evidence>
<keyword evidence="5" id="KW-0067">ATP-binding</keyword>
<dbReference type="Gene3D" id="1.10.10.60">
    <property type="entry name" value="Homeodomain-like"/>
    <property type="match status" value="1"/>
</dbReference>
<dbReference type="PROSITE" id="PS50045">
    <property type="entry name" value="SIGMA54_INTERACT_4"/>
    <property type="match status" value="1"/>
</dbReference>
<dbReference type="PROSITE" id="PS00688">
    <property type="entry name" value="SIGMA54_INTERACT_3"/>
    <property type="match status" value="1"/>
</dbReference>
<dbReference type="GO" id="GO:0003677">
    <property type="term" value="F:DNA binding"/>
    <property type="evidence" value="ECO:0007669"/>
    <property type="project" value="UniProtKB-KW"/>
</dbReference>
<dbReference type="PANTHER" id="PTHR32071:SF3">
    <property type="entry name" value="HTH-TYPE TRANSCRIPTIONAL REGULATORY PROTEIN TYRR"/>
    <property type="match status" value="1"/>
</dbReference>
<keyword evidence="7" id="KW-0238">DNA-binding</keyword>
<evidence type="ECO:0000256" key="2">
    <source>
        <dbReference type="ARBA" id="ARBA00022490"/>
    </source>
</evidence>
<evidence type="ECO:0000259" key="9">
    <source>
        <dbReference type="PROSITE" id="PS50045"/>
    </source>
</evidence>
<dbReference type="SUPFAM" id="SSF52540">
    <property type="entry name" value="P-loop containing nucleoside triphosphate hydrolases"/>
    <property type="match status" value="1"/>
</dbReference>
<dbReference type="NCBIfam" id="TIGR04381">
    <property type="entry name" value="HTH_TypR"/>
    <property type="match status" value="1"/>
</dbReference>
<dbReference type="Gene3D" id="1.10.8.60">
    <property type="match status" value="1"/>
</dbReference>
<keyword evidence="3" id="KW-0678">Repressor</keyword>
<dbReference type="InterPro" id="IPR058031">
    <property type="entry name" value="AAA_lid_NorR"/>
</dbReference>
<dbReference type="InterPro" id="IPR027417">
    <property type="entry name" value="P-loop_NTPase"/>
</dbReference>
<dbReference type="Pfam" id="PF25601">
    <property type="entry name" value="AAA_lid_14"/>
    <property type="match status" value="1"/>
</dbReference>
<feature type="domain" description="Sigma-54 factor interaction" evidence="9">
    <location>
        <begin position="1"/>
        <end position="66"/>
    </location>
</feature>
<keyword evidence="2" id="KW-0963">Cytoplasm</keyword>
<gene>
    <name evidence="10" type="primary">tyrR</name>
    <name evidence="10" type="ORF">ERS013201_01291</name>
</gene>
<evidence type="ECO:0000256" key="6">
    <source>
        <dbReference type="ARBA" id="ARBA00023015"/>
    </source>
</evidence>
<accession>A0A655WIJ7</accession>
<dbReference type="Pfam" id="PF18024">
    <property type="entry name" value="HTH_50"/>
    <property type="match status" value="1"/>
</dbReference>
<name>A0A655WIJ7_VIBCL</name>
<keyword evidence="4" id="KW-0547">Nucleotide-binding</keyword>
<keyword evidence="6" id="KW-0805">Transcription regulation</keyword>
<dbReference type="InterPro" id="IPR009057">
    <property type="entry name" value="Homeodomain-like_sf"/>
</dbReference>
<dbReference type="AlphaFoldDB" id="A0A655WIJ7"/>
<comment type="subcellular location">
    <subcellularLocation>
        <location evidence="1">Cytoplasm</location>
    </subcellularLocation>
</comment>
<sequence length="140" mass="15982">MTLRIPPLRERPSDVQPLLELFITKHCNKLGMLKPKLTDDLLDKLSQYQWPGNMRQLDNMVLRALTEIEGDVLGIEPFHLPQVDSVSSAPSINLDGSLDDIMKEYESQVLDRLFQSFPSSRKLAKRLNVSHTSIANKLRD</sequence>
<evidence type="ECO:0000256" key="7">
    <source>
        <dbReference type="ARBA" id="ARBA00023125"/>
    </source>
</evidence>
<dbReference type="GO" id="GO:0005737">
    <property type="term" value="C:cytoplasm"/>
    <property type="evidence" value="ECO:0007669"/>
    <property type="project" value="UniProtKB-SubCell"/>
</dbReference>
<reference evidence="10 11" key="1">
    <citation type="submission" date="2015-07" db="EMBL/GenBank/DDBJ databases">
        <authorList>
            <consortium name="Pathogen Informatics"/>
        </authorList>
    </citation>
    <scope>NUCLEOTIDE SEQUENCE [LARGE SCALE GENOMIC DNA]</scope>
    <source>
        <strain evidence="10 11">A325</strain>
    </source>
</reference>
<proteinExistence type="predicted"/>
<protein>
    <submittedName>
        <fullName evidence="10">Transcriptional repressor protein TyrR</fullName>
    </submittedName>
</protein>
<evidence type="ECO:0000313" key="11">
    <source>
        <dbReference type="Proteomes" id="UP000046067"/>
    </source>
</evidence>
<dbReference type="GO" id="GO:0005524">
    <property type="term" value="F:ATP binding"/>
    <property type="evidence" value="ECO:0007669"/>
    <property type="project" value="UniProtKB-KW"/>
</dbReference>
<keyword evidence="8" id="KW-0804">Transcription</keyword>
<evidence type="ECO:0000256" key="8">
    <source>
        <dbReference type="ARBA" id="ARBA00023163"/>
    </source>
</evidence>
<organism evidence="10 11">
    <name type="scientific">Vibrio cholerae</name>
    <dbReference type="NCBI Taxonomy" id="666"/>
    <lineage>
        <taxon>Bacteria</taxon>
        <taxon>Pseudomonadati</taxon>
        <taxon>Pseudomonadota</taxon>
        <taxon>Gammaproteobacteria</taxon>
        <taxon>Vibrionales</taxon>
        <taxon>Vibrionaceae</taxon>
        <taxon>Vibrio</taxon>
    </lineage>
</organism>
<dbReference type="Proteomes" id="UP000046067">
    <property type="component" value="Unassembled WGS sequence"/>
</dbReference>
<dbReference type="InterPro" id="IPR025944">
    <property type="entry name" value="Sigma_54_int_dom_CS"/>
</dbReference>
<evidence type="ECO:0000256" key="1">
    <source>
        <dbReference type="ARBA" id="ARBA00004496"/>
    </source>
</evidence>